<dbReference type="AlphaFoldDB" id="A0A8S1IPC2"/>
<sequence length="611" mass="70670">MDDDSDIGEEPTTEEDSDRDDDSSDSEMGFVGGARPARARTAHEEEKEMEAEIRAQLEDKLKTGWASGVFCFLCRGGNKRKRVDDLKALIQHAENFGETAKAMKQHKCLGQLLREEFQRNGRSVDLPDGTAVAERVRDGTGMASRLDEHHDENMGDTVDPYILIVSNIQENDVQPHTLGTLSEKFKDMLFGLGFEHPIYNFAVFVDRDSNQLITDHGTAVAFAVLTDRRHREEADVLFRNQQRGRIHWEEAKCGPRGNIWYVYEATVSDMEALDPFRHNVPWKKVAYHASVYGPEQQIRRRDQEQSENLYQMERRARLKEKTVATMMEVLDENRRRAEEMQLELEDQLKTNEQLFNKSQSSTENEHKKMHKLMEDLGRMELEIERAVMRTSQTKQMTQETLSQLVQQQKELKKLRGEKEEMGKLCDMYGEKIKANALFKRDIEAKRKELAHDAKESQRKVQKAIEKNREYSEQTAKARKALKQLEKEAENPEAIEPGSLAAQARLQEDENTFKSMGIILNLKEKDGLERFRSCRWCKKEFGDPPPYSMISDPRFEQMRLRCRALLVPCNHVQFCWECANAFWTTPGFGKKCADCAETLTHEPAICRFLFDA</sequence>
<comment type="caution">
    <text evidence="3">The sequence shown here is derived from an EMBL/GenBank/DDBJ whole genome shotgun (WGS) entry which is preliminary data.</text>
</comment>
<feature type="compositionally biased region" description="Basic and acidic residues" evidence="2">
    <location>
        <begin position="449"/>
        <end position="471"/>
    </location>
</feature>
<evidence type="ECO:0008006" key="5">
    <source>
        <dbReference type="Google" id="ProtNLM"/>
    </source>
</evidence>
<evidence type="ECO:0000313" key="4">
    <source>
        <dbReference type="Proteomes" id="UP000708148"/>
    </source>
</evidence>
<proteinExistence type="predicted"/>
<feature type="region of interest" description="Disordered" evidence="2">
    <location>
        <begin position="449"/>
        <end position="472"/>
    </location>
</feature>
<dbReference type="EMBL" id="CAJHUC010000587">
    <property type="protein sequence ID" value="CAD7696977.1"/>
    <property type="molecule type" value="Genomic_DNA"/>
</dbReference>
<feature type="region of interest" description="Disordered" evidence="2">
    <location>
        <begin position="1"/>
        <end position="47"/>
    </location>
</feature>
<evidence type="ECO:0000256" key="2">
    <source>
        <dbReference type="SAM" id="MobiDB-lite"/>
    </source>
</evidence>
<organism evidence="3 4">
    <name type="scientific">Ostreobium quekettii</name>
    <dbReference type="NCBI Taxonomy" id="121088"/>
    <lineage>
        <taxon>Eukaryota</taxon>
        <taxon>Viridiplantae</taxon>
        <taxon>Chlorophyta</taxon>
        <taxon>core chlorophytes</taxon>
        <taxon>Ulvophyceae</taxon>
        <taxon>TCBD clade</taxon>
        <taxon>Bryopsidales</taxon>
        <taxon>Ostreobineae</taxon>
        <taxon>Ostreobiaceae</taxon>
        <taxon>Ostreobium</taxon>
    </lineage>
</organism>
<feature type="coiled-coil region" evidence="1">
    <location>
        <begin position="327"/>
        <end position="357"/>
    </location>
</feature>
<keyword evidence="4" id="KW-1185">Reference proteome</keyword>
<keyword evidence="1" id="KW-0175">Coiled coil</keyword>
<feature type="compositionally biased region" description="Acidic residues" evidence="2">
    <location>
        <begin position="1"/>
        <end position="25"/>
    </location>
</feature>
<evidence type="ECO:0000256" key="1">
    <source>
        <dbReference type="SAM" id="Coils"/>
    </source>
</evidence>
<evidence type="ECO:0000313" key="3">
    <source>
        <dbReference type="EMBL" id="CAD7696977.1"/>
    </source>
</evidence>
<accession>A0A8S1IPC2</accession>
<dbReference type="Proteomes" id="UP000708148">
    <property type="component" value="Unassembled WGS sequence"/>
</dbReference>
<protein>
    <recommendedName>
        <fullName evidence="5">RING-type domain-containing protein</fullName>
    </recommendedName>
</protein>
<gene>
    <name evidence="3" type="ORF">OSTQU699_LOCUS2338</name>
</gene>
<name>A0A8S1IPC2_9CHLO</name>
<reference evidence="3" key="1">
    <citation type="submission" date="2020-12" db="EMBL/GenBank/DDBJ databases">
        <authorList>
            <person name="Iha C."/>
        </authorList>
    </citation>
    <scope>NUCLEOTIDE SEQUENCE</scope>
</reference>